<keyword evidence="3" id="KW-0597">Phosphoprotein</keyword>
<dbReference type="FunFam" id="2.60.40.10:FF:000016">
    <property type="entry name" value="Fibroblast growth factor receptor"/>
    <property type="match status" value="1"/>
</dbReference>
<feature type="compositionally biased region" description="Basic and acidic residues" evidence="18">
    <location>
        <begin position="359"/>
        <end position="370"/>
    </location>
</feature>
<dbReference type="InterPro" id="IPR003599">
    <property type="entry name" value="Ig_sub"/>
</dbReference>
<feature type="region of interest" description="Disordered" evidence="18">
    <location>
        <begin position="359"/>
        <end position="389"/>
    </location>
</feature>
<feature type="chain" id="PRO_5043573090" description="receptor protein-tyrosine kinase" evidence="20">
    <location>
        <begin position="19"/>
        <end position="438"/>
    </location>
</feature>
<keyword evidence="10" id="KW-0067">ATP-binding</keyword>
<dbReference type="InterPro" id="IPR051170">
    <property type="entry name" value="Neural/epithelial_adhesion"/>
</dbReference>
<evidence type="ECO:0000256" key="11">
    <source>
        <dbReference type="ARBA" id="ARBA00022989"/>
    </source>
</evidence>
<feature type="region of interest" description="Disordered" evidence="18">
    <location>
        <begin position="22"/>
        <end position="43"/>
    </location>
</feature>
<feature type="compositionally biased region" description="Polar residues" evidence="18">
    <location>
        <begin position="324"/>
        <end position="338"/>
    </location>
</feature>
<dbReference type="AlphaFoldDB" id="A0AAV2H757"/>
<dbReference type="Proteomes" id="UP001497497">
    <property type="component" value="Unassembled WGS sequence"/>
</dbReference>
<evidence type="ECO:0000256" key="2">
    <source>
        <dbReference type="ARBA" id="ARBA00011902"/>
    </source>
</evidence>
<dbReference type="FunFam" id="2.60.40.10:FF:000020">
    <property type="entry name" value="Fibroblast growth factor receptor"/>
    <property type="match status" value="1"/>
</dbReference>
<dbReference type="PROSITE" id="PS50835">
    <property type="entry name" value="IG_LIKE"/>
    <property type="match status" value="2"/>
</dbReference>
<keyword evidence="8" id="KW-0547">Nucleotide-binding</keyword>
<dbReference type="InterPro" id="IPR007110">
    <property type="entry name" value="Ig-like_dom"/>
</dbReference>
<dbReference type="GO" id="GO:0005524">
    <property type="term" value="F:ATP binding"/>
    <property type="evidence" value="ECO:0007669"/>
    <property type="project" value="UniProtKB-KW"/>
</dbReference>
<dbReference type="Pfam" id="PF07679">
    <property type="entry name" value="I-set"/>
    <property type="match status" value="2"/>
</dbReference>
<keyword evidence="6 20" id="KW-0732">Signal</keyword>
<evidence type="ECO:0000256" key="14">
    <source>
        <dbReference type="ARBA" id="ARBA00023157"/>
    </source>
</evidence>
<evidence type="ECO:0000256" key="10">
    <source>
        <dbReference type="ARBA" id="ARBA00022840"/>
    </source>
</evidence>
<dbReference type="EMBL" id="CAXITT010000025">
    <property type="protein sequence ID" value="CAL1527976.1"/>
    <property type="molecule type" value="Genomic_DNA"/>
</dbReference>
<gene>
    <name evidence="22" type="ORF">GSLYS_00002146001</name>
</gene>
<name>A0AAV2H757_LYMST</name>
<evidence type="ECO:0000256" key="19">
    <source>
        <dbReference type="SAM" id="Phobius"/>
    </source>
</evidence>
<feature type="signal peptide" evidence="20">
    <location>
        <begin position="1"/>
        <end position="18"/>
    </location>
</feature>
<evidence type="ECO:0000256" key="12">
    <source>
        <dbReference type="ARBA" id="ARBA00023136"/>
    </source>
</evidence>
<keyword evidence="7" id="KW-0677">Repeat</keyword>
<evidence type="ECO:0000256" key="15">
    <source>
        <dbReference type="ARBA" id="ARBA00023170"/>
    </source>
</evidence>
<dbReference type="PANTHER" id="PTHR12231">
    <property type="entry name" value="CTX-RELATED TYPE I TRANSMEMBRANE PROTEIN"/>
    <property type="match status" value="1"/>
</dbReference>
<evidence type="ECO:0000256" key="7">
    <source>
        <dbReference type="ARBA" id="ARBA00022737"/>
    </source>
</evidence>
<keyword evidence="11 19" id="KW-1133">Transmembrane helix</keyword>
<keyword evidence="14" id="KW-1015">Disulfide bond</keyword>
<dbReference type="InterPro" id="IPR036179">
    <property type="entry name" value="Ig-like_dom_sf"/>
</dbReference>
<evidence type="ECO:0000256" key="16">
    <source>
        <dbReference type="ARBA" id="ARBA00023180"/>
    </source>
</evidence>
<keyword evidence="5 19" id="KW-0812">Transmembrane</keyword>
<evidence type="ECO:0000256" key="6">
    <source>
        <dbReference type="ARBA" id="ARBA00022729"/>
    </source>
</evidence>
<keyword evidence="16" id="KW-0325">Glycoprotein</keyword>
<organism evidence="22 23">
    <name type="scientific">Lymnaea stagnalis</name>
    <name type="common">Great pond snail</name>
    <name type="synonym">Helix stagnalis</name>
    <dbReference type="NCBI Taxonomy" id="6523"/>
    <lineage>
        <taxon>Eukaryota</taxon>
        <taxon>Metazoa</taxon>
        <taxon>Spiralia</taxon>
        <taxon>Lophotrochozoa</taxon>
        <taxon>Mollusca</taxon>
        <taxon>Gastropoda</taxon>
        <taxon>Heterobranchia</taxon>
        <taxon>Euthyneura</taxon>
        <taxon>Panpulmonata</taxon>
        <taxon>Hygrophila</taxon>
        <taxon>Lymnaeoidea</taxon>
        <taxon>Lymnaeidae</taxon>
        <taxon>Lymnaea</taxon>
    </lineage>
</organism>
<feature type="compositionally biased region" description="Basic and acidic residues" evidence="18">
    <location>
        <begin position="311"/>
        <end position="320"/>
    </location>
</feature>
<evidence type="ECO:0000256" key="4">
    <source>
        <dbReference type="ARBA" id="ARBA00022679"/>
    </source>
</evidence>
<dbReference type="SMART" id="SM00408">
    <property type="entry name" value="IGc2"/>
    <property type="match status" value="2"/>
</dbReference>
<keyword evidence="17" id="KW-0393">Immunoglobulin domain</keyword>
<evidence type="ECO:0000259" key="21">
    <source>
        <dbReference type="PROSITE" id="PS50835"/>
    </source>
</evidence>
<dbReference type="SUPFAM" id="SSF48726">
    <property type="entry name" value="Immunoglobulin"/>
    <property type="match status" value="2"/>
</dbReference>
<keyword evidence="23" id="KW-1185">Reference proteome</keyword>
<accession>A0AAV2H757</accession>
<evidence type="ECO:0000313" key="22">
    <source>
        <dbReference type="EMBL" id="CAL1527976.1"/>
    </source>
</evidence>
<keyword evidence="15" id="KW-0675">Receptor</keyword>
<evidence type="ECO:0000256" key="13">
    <source>
        <dbReference type="ARBA" id="ARBA00023137"/>
    </source>
</evidence>
<evidence type="ECO:0000256" key="18">
    <source>
        <dbReference type="SAM" id="MobiDB-lite"/>
    </source>
</evidence>
<feature type="domain" description="Ig-like" evidence="21">
    <location>
        <begin position="37"/>
        <end position="121"/>
    </location>
</feature>
<feature type="domain" description="Ig-like" evidence="21">
    <location>
        <begin position="128"/>
        <end position="205"/>
    </location>
</feature>
<evidence type="ECO:0000256" key="1">
    <source>
        <dbReference type="ARBA" id="ARBA00004167"/>
    </source>
</evidence>
<keyword evidence="13" id="KW-0829">Tyrosine-protein kinase</keyword>
<feature type="region of interest" description="Disordered" evidence="18">
    <location>
        <begin position="260"/>
        <end position="338"/>
    </location>
</feature>
<evidence type="ECO:0000256" key="9">
    <source>
        <dbReference type="ARBA" id="ARBA00022777"/>
    </source>
</evidence>
<feature type="transmembrane region" description="Helical" evidence="19">
    <location>
        <begin position="398"/>
        <end position="424"/>
    </location>
</feature>
<keyword evidence="4" id="KW-0808">Transferase</keyword>
<keyword evidence="12 19" id="KW-0472">Membrane</keyword>
<dbReference type="EC" id="2.7.10.1" evidence="2"/>
<dbReference type="Gene3D" id="2.60.40.10">
    <property type="entry name" value="Immunoglobulins"/>
    <property type="match status" value="2"/>
</dbReference>
<comment type="caution">
    <text evidence="22">The sequence shown here is derived from an EMBL/GenBank/DDBJ whole genome shotgun (WGS) entry which is preliminary data.</text>
</comment>
<evidence type="ECO:0000256" key="17">
    <source>
        <dbReference type="ARBA" id="ARBA00023319"/>
    </source>
</evidence>
<dbReference type="PANTHER" id="PTHR12231:SF253">
    <property type="entry name" value="DPR-INTERACTING PROTEIN ETA, ISOFORM B-RELATED"/>
    <property type="match status" value="1"/>
</dbReference>
<sequence>MNIQHCLCLCLLFATVLAQSNKKGKKKERKKSPEWKPDSMPAIKKQQVSVVEGESTTLDCSASGNPKPDIAWLKNGKKLSKSDKIQGYKLKLPEADNDMGGNYTCKVSNKHGLMEWNFEVTVQVKLWPLLIEGPHNVTQKVGANVAFRCRVINDPQATIRWQKVTGNEEEDSAEELQNLNGDQHVLTINNIQKEHEGMYRCRAGNIWGLKYSNAYLKVIEPVLVPQCRSNFKLAISGDSNIATPISKPIFDMTTRENAAKYDPSYSEPEEKTGMVDSYDFNNEPFYQTTRRPKSRNKDKEQKKKDKKKDKKGKEKMHIEDDLNMYTTPTHSVQSTNRGFPTSTMPVIWTYKDDLDYNGDSDKRLNVQKPDENEDSEPVPTGNAKEADTNNYTGSISSWTIYTIVGAVGGVVLLIGLIAITLTVCCKRDEAGVYKSTPV</sequence>
<evidence type="ECO:0000256" key="8">
    <source>
        <dbReference type="ARBA" id="ARBA00022741"/>
    </source>
</evidence>
<reference evidence="22 23" key="1">
    <citation type="submission" date="2024-04" db="EMBL/GenBank/DDBJ databases">
        <authorList>
            <consortium name="Genoscope - CEA"/>
            <person name="William W."/>
        </authorList>
    </citation>
    <scope>NUCLEOTIDE SEQUENCE [LARGE SCALE GENOMIC DNA]</scope>
</reference>
<proteinExistence type="predicted"/>
<evidence type="ECO:0000256" key="5">
    <source>
        <dbReference type="ARBA" id="ARBA00022692"/>
    </source>
</evidence>
<evidence type="ECO:0000256" key="20">
    <source>
        <dbReference type="SAM" id="SignalP"/>
    </source>
</evidence>
<dbReference type="InterPro" id="IPR003598">
    <property type="entry name" value="Ig_sub2"/>
</dbReference>
<dbReference type="InterPro" id="IPR013783">
    <property type="entry name" value="Ig-like_fold"/>
</dbReference>
<protein>
    <recommendedName>
        <fullName evidence="2">receptor protein-tyrosine kinase</fullName>
        <ecNumber evidence="2">2.7.10.1</ecNumber>
    </recommendedName>
</protein>
<dbReference type="GO" id="GO:0004714">
    <property type="term" value="F:transmembrane receptor protein tyrosine kinase activity"/>
    <property type="evidence" value="ECO:0007669"/>
    <property type="project" value="UniProtKB-EC"/>
</dbReference>
<dbReference type="InterPro" id="IPR013098">
    <property type="entry name" value="Ig_I-set"/>
</dbReference>
<dbReference type="GO" id="GO:0016020">
    <property type="term" value="C:membrane"/>
    <property type="evidence" value="ECO:0007669"/>
    <property type="project" value="UniProtKB-SubCell"/>
</dbReference>
<keyword evidence="9" id="KW-0418">Kinase</keyword>
<dbReference type="SMART" id="SM00409">
    <property type="entry name" value="IG"/>
    <property type="match status" value="2"/>
</dbReference>
<comment type="subcellular location">
    <subcellularLocation>
        <location evidence="1">Membrane</location>
        <topology evidence="1">Single-pass membrane protein</topology>
    </subcellularLocation>
</comment>
<evidence type="ECO:0000313" key="23">
    <source>
        <dbReference type="Proteomes" id="UP001497497"/>
    </source>
</evidence>
<evidence type="ECO:0000256" key="3">
    <source>
        <dbReference type="ARBA" id="ARBA00022553"/>
    </source>
</evidence>